<dbReference type="InterPro" id="IPR036397">
    <property type="entry name" value="RNaseH_sf"/>
</dbReference>
<dbReference type="AlphaFoldDB" id="A0A5J4WDA5"/>
<dbReference type="SUPFAM" id="SSF53098">
    <property type="entry name" value="Ribonuclease H-like"/>
    <property type="match status" value="1"/>
</dbReference>
<dbReference type="Pfam" id="PF01612">
    <property type="entry name" value="DNA_pol_A_exo1"/>
    <property type="match status" value="1"/>
</dbReference>
<evidence type="ECO:0000313" key="3">
    <source>
        <dbReference type="EMBL" id="KAA6392908.1"/>
    </source>
</evidence>
<dbReference type="SUPFAM" id="SSF54928">
    <property type="entry name" value="RNA-binding domain, RBD"/>
    <property type="match status" value="2"/>
</dbReference>
<evidence type="ECO:0000259" key="2">
    <source>
        <dbReference type="SMART" id="SM00360"/>
    </source>
</evidence>
<feature type="region of interest" description="Disordered" evidence="1">
    <location>
        <begin position="435"/>
        <end position="473"/>
    </location>
</feature>
<dbReference type="InterPro" id="IPR012337">
    <property type="entry name" value="RNaseH-like_sf"/>
</dbReference>
<dbReference type="InterPro" id="IPR012677">
    <property type="entry name" value="Nucleotide-bd_a/b_plait_sf"/>
</dbReference>
<gene>
    <name evidence="3" type="ORF">EZS28_011563</name>
</gene>
<dbReference type="GO" id="GO:0008408">
    <property type="term" value="F:3'-5' exonuclease activity"/>
    <property type="evidence" value="ECO:0007669"/>
    <property type="project" value="InterPro"/>
</dbReference>
<comment type="caution">
    <text evidence="3">The sequence shown here is derived from an EMBL/GenBank/DDBJ whole genome shotgun (WGS) entry which is preliminary data.</text>
</comment>
<sequence>MDKGVDKQDSHINIPYANYKLYIYGLLQDTRRTEVFQHFRQYEPTRIQQQTDSANIDQKVFIIAFATKENVIKAMHEKDGVIINKKLMEITDQPFSKRINISQSFSSQYSQNFQFVDLLEIAEPRIPTNNKFQSQEFPQKLIPLYPKEQIENLPLFTYKGKINIINTISLAQQAVQQLFKEEYVGFGTELQIVQEKDNPNVLILVQIASQSEVWLFFIQQIGGIQLLIPLFISDSPQKICITARGCINRLCFSQIFEPRGFVQLTDVTRSIGIIDTGLQRLCANLLQIHVQKTSQDFNWGNYPLSENLTSYAATDCWVTKLVYEAAWEYKIRGLALPQTNQQQSPIDKHHPDIYIQNISENITIEKLQEILQEQAIQVQKVKLKKKGSSIQQDHQDFKVRTGLIWLEEGQDLQMTITKLNGFVIDGVKVNVKGRSWKNKKESEDDIKDEENEDDVEFRGIKMEDWSEEDNSEN</sequence>
<evidence type="ECO:0000256" key="1">
    <source>
        <dbReference type="SAM" id="MobiDB-lite"/>
    </source>
</evidence>
<feature type="domain" description="RRM" evidence="2">
    <location>
        <begin position="352"/>
        <end position="432"/>
    </location>
</feature>
<dbReference type="SMART" id="SM00360">
    <property type="entry name" value="RRM"/>
    <property type="match status" value="2"/>
</dbReference>
<dbReference type="InterPro" id="IPR002562">
    <property type="entry name" value="3'-5'_exonuclease_dom"/>
</dbReference>
<dbReference type="Proteomes" id="UP000324800">
    <property type="component" value="Unassembled WGS sequence"/>
</dbReference>
<evidence type="ECO:0000313" key="4">
    <source>
        <dbReference type="Proteomes" id="UP000324800"/>
    </source>
</evidence>
<dbReference type="Gene3D" id="3.30.420.10">
    <property type="entry name" value="Ribonuclease H-like superfamily/Ribonuclease H"/>
    <property type="match status" value="1"/>
</dbReference>
<dbReference type="CDD" id="cd00590">
    <property type="entry name" value="RRM_SF"/>
    <property type="match status" value="1"/>
</dbReference>
<keyword evidence="3" id="KW-0269">Exonuclease</keyword>
<name>A0A5J4WDA5_9EUKA</name>
<protein>
    <submittedName>
        <fullName evidence="3">Putative 3'-5' exonuclease</fullName>
    </submittedName>
</protein>
<dbReference type="EMBL" id="SNRW01002400">
    <property type="protein sequence ID" value="KAA6392908.1"/>
    <property type="molecule type" value="Genomic_DNA"/>
</dbReference>
<feature type="domain" description="RRM" evidence="2">
    <location>
        <begin position="20"/>
        <end position="91"/>
    </location>
</feature>
<proteinExistence type="predicted"/>
<reference evidence="3 4" key="1">
    <citation type="submission" date="2019-03" db="EMBL/GenBank/DDBJ databases">
        <title>Single cell metagenomics reveals metabolic interactions within the superorganism composed of flagellate Streblomastix strix and complex community of Bacteroidetes bacteria on its surface.</title>
        <authorList>
            <person name="Treitli S.C."/>
            <person name="Kolisko M."/>
            <person name="Husnik F."/>
            <person name="Keeling P."/>
            <person name="Hampl V."/>
        </authorList>
    </citation>
    <scope>NUCLEOTIDE SEQUENCE [LARGE SCALE GENOMIC DNA]</scope>
    <source>
        <strain evidence="3">ST1C</strain>
    </source>
</reference>
<dbReference type="GO" id="GO:0003723">
    <property type="term" value="F:RNA binding"/>
    <property type="evidence" value="ECO:0007669"/>
    <property type="project" value="InterPro"/>
</dbReference>
<feature type="compositionally biased region" description="Acidic residues" evidence="1">
    <location>
        <begin position="443"/>
        <end position="455"/>
    </location>
</feature>
<dbReference type="InterPro" id="IPR000504">
    <property type="entry name" value="RRM_dom"/>
</dbReference>
<keyword evidence="3" id="KW-0378">Hydrolase</keyword>
<organism evidence="3 4">
    <name type="scientific">Streblomastix strix</name>
    <dbReference type="NCBI Taxonomy" id="222440"/>
    <lineage>
        <taxon>Eukaryota</taxon>
        <taxon>Metamonada</taxon>
        <taxon>Preaxostyla</taxon>
        <taxon>Oxymonadida</taxon>
        <taxon>Streblomastigidae</taxon>
        <taxon>Streblomastix</taxon>
    </lineage>
</organism>
<keyword evidence="3" id="KW-0540">Nuclease</keyword>
<dbReference type="InterPro" id="IPR035979">
    <property type="entry name" value="RBD_domain_sf"/>
</dbReference>
<dbReference type="GO" id="GO:0006139">
    <property type="term" value="P:nucleobase-containing compound metabolic process"/>
    <property type="evidence" value="ECO:0007669"/>
    <property type="project" value="InterPro"/>
</dbReference>
<dbReference type="Gene3D" id="3.30.70.330">
    <property type="match status" value="1"/>
</dbReference>
<accession>A0A5J4WDA5</accession>